<keyword evidence="2" id="KW-0808">Transferase</keyword>
<dbReference type="EMBL" id="FOSZ01000001">
    <property type="protein sequence ID" value="SFK52572.1"/>
    <property type="molecule type" value="Genomic_DNA"/>
</dbReference>
<proteinExistence type="predicted"/>
<accession>A0A1I4A830</accession>
<keyword evidence="2" id="KW-0489">Methyltransferase</keyword>
<gene>
    <name evidence="2" type="ORF">SAMN04488036_101217</name>
</gene>
<feature type="domain" description="Methyltransferase type 11" evidence="1">
    <location>
        <begin position="66"/>
        <end position="162"/>
    </location>
</feature>
<dbReference type="GO" id="GO:0008757">
    <property type="term" value="F:S-adenosylmethionine-dependent methyltransferase activity"/>
    <property type="evidence" value="ECO:0007669"/>
    <property type="project" value="InterPro"/>
</dbReference>
<sequence>MKERQSEEAYIQANLTAWNEAAPIHARHNQASLLERVSDPGFSSLDDTATTHLKRLGVEGKSVAQVCCNNGIELLSCKRLGAARCVGFDGAQGFVDQGVELATSAGQEVEFVCCEMHAIPSEYLASFDIVVITIGVLSWMPDVDRFFSAIGKLLTPDGSIFIYEHHPILLMLEPGQSDDPLIWELSYFREEPYIDEGGLDYYGGEHYDATPNVSFSHKTSDIVMAGINARLTLEYFEELPKHISHAWWNVEHSGIGLPMSFIIVFRNSNKV</sequence>
<dbReference type="GO" id="GO:0032259">
    <property type="term" value="P:methylation"/>
    <property type="evidence" value="ECO:0007669"/>
    <property type="project" value="UniProtKB-KW"/>
</dbReference>
<keyword evidence="3" id="KW-1185">Reference proteome</keyword>
<dbReference type="Gene3D" id="3.40.50.150">
    <property type="entry name" value="Vaccinia Virus protein VP39"/>
    <property type="match status" value="1"/>
</dbReference>
<dbReference type="Proteomes" id="UP000198851">
    <property type="component" value="Unassembled WGS sequence"/>
</dbReference>
<dbReference type="RefSeq" id="WP_093319206.1">
    <property type="nucleotide sequence ID" value="NZ_FOSZ01000001.1"/>
</dbReference>
<reference evidence="3" key="1">
    <citation type="submission" date="2016-10" db="EMBL/GenBank/DDBJ databases">
        <authorList>
            <person name="Varghese N."/>
            <person name="Submissions S."/>
        </authorList>
    </citation>
    <scope>NUCLEOTIDE SEQUENCE [LARGE SCALE GENOMIC DNA]</scope>
    <source>
        <strain evidence="3">DSM 28453</strain>
    </source>
</reference>
<evidence type="ECO:0000259" key="1">
    <source>
        <dbReference type="Pfam" id="PF08241"/>
    </source>
</evidence>
<dbReference type="AlphaFoldDB" id="A0A1I4A830"/>
<protein>
    <submittedName>
        <fullName evidence="2">Methyltransferase domain-containing protein</fullName>
    </submittedName>
</protein>
<dbReference type="CDD" id="cd02440">
    <property type="entry name" value="AdoMet_MTases"/>
    <property type="match status" value="1"/>
</dbReference>
<dbReference type="InterPro" id="IPR013216">
    <property type="entry name" value="Methyltransf_11"/>
</dbReference>
<dbReference type="InterPro" id="IPR029063">
    <property type="entry name" value="SAM-dependent_MTases_sf"/>
</dbReference>
<dbReference type="OrthoDB" id="8385759at2"/>
<dbReference type="SUPFAM" id="SSF53335">
    <property type="entry name" value="S-adenosyl-L-methionine-dependent methyltransferases"/>
    <property type="match status" value="1"/>
</dbReference>
<evidence type="ECO:0000313" key="2">
    <source>
        <dbReference type="EMBL" id="SFK52572.1"/>
    </source>
</evidence>
<evidence type="ECO:0000313" key="3">
    <source>
        <dbReference type="Proteomes" id="UP000198851"/>
    </source>
</evidence>
<dbReference type="Pfam" id="PF08241">
    <property type="entry name" value="Methyltransf_11"/>
    <property type="match status" value="1"/>
</dbReference>
<name>A0A1I4A830_9RHOB</name>
<organism evidence="2 3">
    <name type="scientific">Shimia haliotis</name>
    <dbReference type="NCBI Taxonomy" id="1280847"/>
    <lineage>
        <taxon>Bacteria</taxon>
        <taxon>Pseudomonadati</taxon>
        <taxon>Pseudomonadota</taxon>
        <taxon>Alphaproteobacteria</taxon>
        <taxon>Rhodobacterales</taxon>
        <taxon>Roseobacteraceae</taxon>
    </lineage>
</organism>
<dbReference type="STRING" id="1280847.SAMN04488036_101217"/>